<dbReference type="Proteomes" id="UP000661649">
    <property type="component" value="Unassembled WGS sequence"/>
</dbReference>
<dbReference type="InterPro" id="IPR036162">
    <property type="entry name" value="Resolvase-like_N_sf"/>
</dbReference>
<dbReference type="Gene3D" id="3.40.50.1390">
    <property type="entry name" value="Resolvase, N-terminal catalytic domain"/>
    <property type="match status" value="1"/>
</dbReference>
<dbReference type="RefSeq" id="WP_187559020.1">
    <property type="nucleotide sequence ID" value="NZ_JACRTP010000005.1"/>
</dbReference>
<proteinExistence type="predicted"/>
<keyword evidence="4" id="KW-1185">Reference proteome</keyword>
<dbReference type="PANTHER" id="PTHR30461:SF23">
    <property type="entry name" value="DNA RECOMBINASE-RELATED"/>
    <property type="match status" value="1"/>
</dbReference>
<dbReference type="Gene3D" id="3.90.1750.20">
    <property type="entry name" value="Putative Large Serine Recombinase, Chain B, Domain 2"/>
    <property type="match status" value="1"/>
</dbReference>
<dbReference type="Pfam" id="PF07508">
    <property type="entry name" value="Recombinase"/>
    <property type="match status" value="1"/>
</dbReference>
<feature type="domain" description="Recombinase" evidence="2">
    <location>
        <begin position="175"/>
        <end position="298"/>
    </location>
</feature>
<dbReference type="PROSITE" id="PS51737">
    <property type="entry name" value="RECOMBINASE_DNA_BIND"/>
    <property type="match status" value="1"/>
</dbReference>
<dbReference type="SMART" id="SM00857">
    <property type="entry name" value="Resolvase"/>
    <property type="match status" value="1"/>
</dbReference>
<dbReference type="InterPro" id="IPR025827">
    <property type="entry name" value="Zn_ribbon_recom_dom"/>
</dbReference>
<feature type="domain" description="Resolvase/invertase-type recombinase catalytic" evidence="1">
    <location>
        <begin position="19"/>
        <end position="167"/>
    </location>
</feature>
<evidence type="ECO:0000313" key="3">
    <source>
        <dbReference type="EMBL" id="MBC8629504.1"/>
    </source>
</evidence>
<gene>
    <name evidence="3" type="ORF">H8712_12985</name>
</gene>
<dbReference type="EMBL" id="JACRTP010000005">
    <property type="protein sequence ID" value="MBC8629504.1"/>
    <property type="molecule type" value="Genomic_DNA"/>
</dbReference>
<dbReference type="InterPro" id="IPR006119">
    <property type="entry name" value="Resolv_N"/>
</dbReference>
<evidence type="ECO:0000259" key="1">
    <source>
        <dbReference type="PROSITE" id="PS51736"/>
    </source>
</evidence>
<evidence type="ECO:0000313" key="4">
    <source>
        <dbReference type="Proteomes" id="UP000661649"/>
    </source>
</evidence>
<reference evidence="3 4" key="1">
    <citation type="submission" date="2020-08" db="EMBL/GenBank/DDBJ databases">
        <title>Genome public.</title>
        <authorList>
            <person name="Liu C."/>
            <person name="Sun Q."/>
        </authorList>
    </citation>
    <scope>NUCLEOTIDE SEQUENCE [LARGE SCALE GENOMIC DNA]</scope>
    <source>
        <strain evidence="3 4">3_YM_SP_D4_24.mj</strain>
    </source>
</reference>
<comment type="caution">
    <text evidence="3">The sequence shown here is derived from an EMBL/GenBank/DDBJ whole genome shotgun (WGS) entry which is preliminary data.</text>
</comment>
<dbReference type="PROSITE" id="PS51736">
    <property type="entry name" value="RECOMBINASES_3"/>
    <property type="match status" value="1"/>
</dbReference>
<protein>
    <submittedName>
        <fullName evidence="3">Recombinase family protein</fullName>
    </submittedName>
</protein>
<sequence length="501" mass="58037">MPKIIKIKPKKVELKPKLKVAAYARVSTDEKEQQRSFSAQISYYNDLIQRNPEWKFSGIYADLGISGTSTRNREEFHRLIADCEQGKIDLVLVKSISRFARDTVDTLRTIRRLKDLGVAVYFEREQINTLSHDGEFLLTLLASFAQEESRSISENIKWAIRKKFEQGIPNGHKAPYGYRWDGVEMFRIIPEQGVIVQEIYRRYLAGESAYGIAKDLAARGVTGQQGGPFEQTSVKDILSNISYTGTMILQKNFFTENHVRRKNKGELPMFYVEEMFEPLVSVEDLKKAQQIRAQRAERQANKNPKLTVFSGRMKCGYCGMGVSRRTSATRKRWVCNTRERKGAKFCDCRPIWEEELIKASAQIFGTSELDEEKFLKEVKQVTVYSDRLEFLTSRGVKHYIRQFNGLRGQNAFTNKVWCSCGEKCQRDKGYQGKKVWYCSKRHYQEDKVRALTEEDLLKAAEMVLENPYQQTVVRDIEKLVVGSDSIEFRFKNGEATTWQRK</sequence>
<dbReference type="SUPFAM" id="SSF53041">
    <property type="entry name" value="Resolvase-like"/>
    <property type="match status" value="1"/>
</dbReference>
<dbReference type="Pfam" id="PF13408">
    <property type="entry name" value="Zn_ribbon_recom"/>
    <property type="match status" value="1"/>
</dbReference>
<dbReference type="InterPro" id="IPR050639">
    <property type="entry name" value="SSR_resolvase"/>
</dbReference>
<evidence type="ECO:0000259" key="2">
    <source>
        <dbReference type="PROSITE" id="PS51737"/>
    </source>
</evidence>
<accession>A0ABR7PDK9</accession>
<organism evidence="3 4">
    <name type="scientific">Blautia stercoris</name>
    <dbReference type="NCBI Taxonomy" id="871664"/>
    <lineage>
        <taxon>Bacteria</taxon>
        <taxon>Bacillati</taxon>
        <taxon>Bacillota</taxon>
        <taxon>Clostridia</taxon>
        <taxon>Lachnospirales</taxon>
        <taxon>Lachnospiraceae</taxon>
        <taxon>Blautia</taxon>
    </lineage>
</organism>
<dbReference type="Pfam" id="PF00239">
    <property type="entry name" value="Resolvase"/>
    <property type="match status" value="1"/>
</dbReference>
<dbReference type="InterPro" id="IPR038109">
    <property type="entry name" value="DNA_bind_recomb_sf"/>
</dbReference>
<dbReference type="PANTHER" id="PTHR30461">
    <property type="entry name" value="DNA-INVERTASE FROM LAMBDOID PROPHAGE"/>
    <property type="match status" value="1"/>
</dbReference>
<dbReference type="InterPro" id="IPR011109">
    <property type="entry name" value="DNA_bind_recombinase_dom"/>
</dbReference>
<name>A0ABR7PDK9_9FIRM</name>
<dbReference type="CDD" id="cd00338">
    <property type="entry name" value="Ser_Recombinase"/>
    <property type="match status" value="1"/>
</dbReference>